<name>A0A409X7I4_PSICY</name>
<proteinExistence type="predicted"/>
<dbReference type="EMBL" id="NHYD01002433">
    <property type="protein sequence ID" value="PPQ86749.1"/>
    <property type="molecule type" value="Genomic_DNA"/>
</dbReference>
<gene>
    <name evidence="2" type="ORF">CVT25_012364</name>
</gene>
<organism evidence="2 3">
    <name type="scientific">Psilocybe cyanescens</name>
    <dbReference type="NCBI Taxonomy" id="93625"/>
    <lineage>
        <taxon>Eukaryota</taxon>
        <taxon>Fungi</taxon>
        <taxon>Dikarya</taxon>
        <taxon>Basidiomycota</taxon>
        <taxon>Agaricomycotina</taxon>
        <taxon>Agaricomycetes</taxon>
        <taxon>Agaricomycetidae</taxon>
        <taxon>Agaricales</taxon>
        <taxon>Agaricineae</taxon>
        <taxon>Strophariaceae</taxon>
        <taxon>Psilocybe</taxon>
    </lineage>
</organism>
<dbReference type="InParanoid" id="A0A409X7I4"/>
<reference evidence="2 3" key="1">
    <citation type="journal article" date="2018" name="Evol. Lett.">
        <title>Horizontal gene cluster transfer increased hallucinogenic mushroom diversity.</title>
        <authorList>
            <person name="Reynolds H.T."/>
            <person name="Vijayakumar V."/>
            <person name="Gluck-Thaler E."/>
            <person name="Korotkin H.B."/>
            <person name="Matheny P.B."/>
            <person name="Slot J.C."/>
        </authorList>
    </citation>
    <scope>NUCLEOTIDE SEQUENCE [LARGE SCALE GENOMIC DNA]</scope>
    <source>
        <strain evidence="2 3">2631</strain>
    </source>
</reference>
<keyword evidence="3" id="KW-1185">Reference proteome</keyword>
<evidence type="ECO:0000313" key="3">
    <source>
        <dbReference type="Proteomes" id="UP000283269"/>
    </source>
</evidence>
<comment type="caution">
    <text evidence="2">The sequence shown here is derived from an EMBL/GenBank/DDBJ whole genome shotgun (WGS) entry which is preliminary data.</text>
</comment>
<feature type="region of interest" description="Disordered" evidence="1">
    <location>
        <begin position="119"/>
        <end position="139"/>
    </location>
</feature>
<evidence type="ECO:0000313" key="2">
    <source>
        <dbReference type="EMBL" id="PPQ86749.1"/>
    </source>
</evidence>
<sequence length="197" mass="21435">MSHDALEVSVLVDVALKSLALQSALISTVVDQLVFLLLYLPKIHGLILGSKSNTNILGSNHHTPKVPRCSQHEPKPEFLSVDDIPGYSTLDPFTSQDSTDSRPAEQPTLTTLQHLENATRNHWDQGHVGEDYESSDSGASMGMLSELCLDDEDGDLDMCQDDEETIGQPGISVWEQLGEEFEAEAAAVAGTLLSSWM</sequence>
<accession>A0A409X7I4</accession>
<feature type="compositionally biased region" description="Basic and acidic residues" evidence="1">
    <location>
        <begin position="119"/>
        <end position="130"/>
    </location>
</feature>
<feature type="region of interest" description="Disordered" evidence="1">
    <location>
        <begin position="59"/>
        <end position="81"/>
    </location>
</feature>
<dbReference type="Proteomes" id="UP000283269">
    <property type="component" value="Unassembled WGS sequence"/>
</dbReference>
<protein>
    <submittedName>
        <fullName evidence="2">Uncharacterized protein</fullName>
    </submittedName>
</protein>
<dbReference type="AlphaFoldDB" id="A0A409X7I4"/>
<evidence type="ECO:0000256" key="1">
    <source>
        <dbReference type="SAM" id="MobiDB-lite"/>
    </source>
</evidence>